<evidence type="ECO:0000256" key="1">
    <source>
        <dbReference type="SAM" id="Phobius"/>
    </source>
</evidence>
<dbReference type="OrthoDB" id="8780946at2"/>
<keyword evidence="2" id="KW-1185">Reference proteome</keyword>
<feature type="transmembrane region" description="Helical" evidence="1">
    <location>
        <begin position="237"/>
        <end position="263"/>
    </location>
</feature>
<proteinExistence type="predicted"/>
<organism evidence="2 3">
    <name type="scientific">Derxia gummosa DSM 723</name>
    <dbReference type="NCBI Taxonomy" id="1121388"/>
    <lineage>
        <taxon>Bacteria</taxon>
        <taxon>Pseudomonadati</taxon>
        <taxon>Pseudomonadota</taxon>
        <taxon>Betaproteobacteria</taxon>
        <taxon>Burkholderiales</taxon>
        <taxon>Alcaligenaceae</taxon>
        <taxon>Derxia</taxon>
    </lineage>
</organism>
<dbReference type="AlphaFoldDB" id="A0A8B6X547"/>
<dbReference type="RefSeq" id="WP_028312061.1">
    <property type="nucleotide sequence ID" value="NZ_AXWS01000014.1"/>
</dbReference>
<protein>
    <submittedName>
        <fullName evidence="3">Uncharacterized protein</fullName>
    </submittedName>
</protein>
<evidence type="ECO:0000313" key="2">
    <source>
        <dbReference type="Proteomes" id="UP000675920"/>
    </source>
</evidence>
<accession>A0A8B6X547</accession>
<keyword evidence="1" id="KW-0812">Transmembrane</keyword>
<sequence length="265" mass="29333">MDDAQHFGRTADGTKEILSKSGRLTQSERLVLIVISEPTSVERLILKLPSLTPDRVRRAIRRLLELGLVYELLLDPDKAEAVEPLETIPVVAMQDFLRQSEADPVSQVVSGDELSTSMRMHAFADSVWVASPHAAATRDEAVPLSSVFKAKAPQEPVRHVPPDELEQIARARIRADIAARRAQRERQDRSVAEARIRQLEESFGRSLGRGMRSTRPAWSTEPARVRHIPPRVRGGSWLTTGVLLFLLALAALFGAVSALVALLHL</sequence>
<dbReference type="Proteomes" id="UP000675920">
    <property type="component" value="Unplaced"/>
</dbReference>
<keyword evidence="1" id="KW-0472">Membrane</keyword>
<reference evidence="3" key="1">
    <citation type="submission" date="2025-08" db="UniProtKB">
        <authorList>
            <consortium name="RefSeq"/>
        </authorList>
    </citation>
    <scope>IDENTIFICATION</scope>
</reference>
<name>A0A8B6X547_9BURK</name>
<keyword evidence="1" id="KW-1133">Transmembrane helix</keyword>
<evidence type="ECO:0000313" key="3">
    <source>
        <dbReference type="RefSeq" id="WP_028312061.1"/>
    </source>
</evidence>